<sequence length="444" mass="48575">MDEQQSLPPLEDYYTQMSRDALRTDESLGGVATAAEGFVSVVAPVREQQEDASVTEPVEEHRRPNVPTKCSQPWPCEACRRSGRTCVPQSVRQSLNHRTTISTEIRTEKSSVRRVYADQPSSDTTTDVAHVSESMEGHPWSASDMGCASDISIPRDNGPARGSSTTCPANVTARGQWNEIRDDRNSTILSGIGDNAGWGPPSSAIALPDSYMPADNSTGDPTTDPWYLTPMEPCSSETLPASFWDWTWPQSGCLTGSETNGLSRTSIPALQAAGWPFGGEAEQPQYPSTSGVMPFWAYHPQELYPPGPSFDAPDPIPSSDALGLSSILETAPPSFPRFHHVQHVEEASLALPTEPPMLLPPWDPLARLSAALPMTDFHRHSLHQQPSAPIPVRNTDPTVPPWLQTMMDYQEAEVRPFDDFGASSLDLPRNVTVPEDQVEYCHTT</sequence>
<feature type="region of interest" description="Disordered" evidence="1">
    <location>
        <begin position="49"/>
        <end position="71"/>
    </location>
</feature>
<dbReference type="EMBL" id="AP024429">
    <property type="protein sequence ID" value="BCS00125.1"/>
    <property type="molecule type" value="Genomic_DNA"/>
</dbReference>
<keyword evidence="3" id="KW-1185">Reference proteome</keyword>
<evidence type="ECO:0000313" key="3">
    <source>
        <dbReference type="Proteomes" id="UP000661280"/>
    </source>
</evidence>
<reference evidence="2" key="2">
    <citation type="submission" date="2021-02" db="EMBL/GenBank/DDBJ databases">
        <title>Aspergillus luchuensis mut. kawachii IFO 4304 genome sequence.</title>
        <authorList>
            <person name="Mori K."/>
            <person name="Kadooka C."/>
            <person name="Goto M."/>
            <person name="Futagami T."/>
        </authorList>
    </citation>
    <scope>NUCLEOTIDE SEQUENCE</scope>
    <source>
        <strain evidence="2">IFO 4308</strain>
    </source>
</reference>
<evidence type="ECO:0000313" key="2">
    <source>
        <dbReference type="EMBL" id="BCS00125.1"/>
    </source>
</evidence>
<dbReference type="KEGG" id="aluc:AKAW2_50466A"/>
<organism evidence="2 3">
    <name type="scientific">Aspergillus kawachii</name>
    <name type="common">White koji mold</name>
    <name type="synonym">Aspergillus awamori var. kawachi</name>
    <dbReference type="NCBI Taxonomy" id="1069201"/>
    <lineage>
        <taxon>Eukaryota</taxon>
        <taxon>Fungi</taxon>
        <taxon>Dikarya</taxon>
        <taxon>Ascomycota</taxon>
        <taxon>Pezizomycotina</taxon>
        <taxon>Eurotiomycetes</taxon>
        <taxon>Eurotiomycetidae</taxon>
        <taxon>Eurotiales</taxon>
        <taxon>Aspergillaceae</taxon>
        <taxon>Aspergillus</taxon>
        <taxon>Aspergillus subgen. Circumdati</taxon>
    </lineage>
</organism>
<reference evidence="2" key="1">
    <citation type="submission" date="2021-01" db="EMBL/GenBank/DDBJ databases">
        <authorList>
            <consortium name="Aspergillus luchuensis mut. kawachii IFO 4304 genome sequencing consortium"/>
            <person name="Kazuki M."/>
            <person name="Futagami T."/>
        </authorList>
    </citation>
    <scope>NUCLEOTIDE SEQUENCE</scope>
    <source>
        <strain evidence="2">IFO 4308</strain>
    </source>
</reference>
<accession>A0A7R7WC87</accession>
<dbReference type="Proteomes" id="UP000661280">
    <property type="component" value="Chromosome 5"/>
</dbReference>
<evidence type="ECO:0000256" key="1">
    <source>
        <dbReference type="SAM" id="MobiDB-lite"/>
    </source>
</evidence>
<dbReference type="RefSeq" id="XP_041543887.1">
    <property type="nucleotide sequence ID" value="XM_041690287.1"/>
</dbReference>
<gene>
    <name evidence="2" type="ORF">AKAW2_50466A</name>
</gene>
<protein>
    <submittedName>
        <fullName evidence="2">Uncharacterized protein</fullName>
    </submittedName>
</protein>
<dbReference type="AlphaFoldDB" id="A0A7R7WC87"/>
<dbReference type="GeneID" id="64961446"/>
<proteinExistence type="predicted"/>
<name>A0A7R7WC87_ASPKA</name>